<evidence type="ECO:0000259" key="15">
    <source>
        <dbReference type="Pfam" id="PF17837"/>
    </source>
</evidence>
<evidence type="ECO:0000313" key="17">
    <source>
        <dbReference type="Proteomes" id="UP000092544"/>
    </source>
</evidence>
<dbReference type="Gene3D" id="3.90.470.20">
    <property type="entry name" value="4'-phosphopantetheinyl transferase domain"/>
    <property type="match status" value="1"/>
</dbReference>
<dbReference type="AlphaFoldDB" id="A0A1A8TNM2"/>
<dbReference type="GO" id="GO:0000287">
    <property type="term" value="F:magnesium ion binding"/>
    <property type="evidence" value="ECO:0007669"/>
    <property type="project" value="InterPro"/>
</dbReference>
<keyword evidence="13" id="KW-0479">Metal-binding</keyword>
<sequence length="257" mass="28928">MDFRLPANCCMPICSDWSDICGDEFICKEQYFDLGPICLSSCQFNPSLYCDSLFFELGVRFPPSLEKAVASRRAEFLAGRYLAKQMLQKDGNDDLKDFEVIVGPDRCPVWPNGVLGSITHSQNIAACVMAQLPCADYYLGIDAEKILTLETCQEIESSIVTSDEMMYMKEVGFSDEVALTLIFSAKESVFKALYSFIGQYFGFEEANLVKVDREKQILYFSLSPFLSNKSGIKKILNCQFSIQGEMVMTLVFDKVNS</sequence>
<dbReference type="OrthoDB" id="8210607at2"/>
<feature type="binding site" evidence="12">
    <location>
        <position position="191"/>
    </location>
    <ligand>
        <name>CoA</name>
        <dbReference type="ChEBI" id="CHEBI:57287"/>
    </ligand>
</feature>
<evidence type="ECO:0000256" key="10">
    <source>
        <dbReference type="ARBA" id="ARBA00049176"/>
    </source>
</evidence>
<proteinExistence type="inferred from homology"/>
<keyword evidence="17" id="KW-1185">Reference proteome</keyword>
<comment type="similarity">
    <text evidence="3">Belongs to the P-Pant transferase superfamily. EntD family.</text>
</comment>
<evidence type="ECO:0000256" key="9">
    <source>
        <dbReference type="ARBA" id="ARBA00031996"/>
    </source>
</evidence>
<dbReference type="STRING" id="1792290.MSP8886_03182"/>
<dbReference type="RefSeq" id="WP_067018162.1">
    <property type="nucleotide sequence ID" value="NZ_FLOB01000008.1"/>
</dbReference>
<evidence type="ECO:0000256" key="13">
    <source>
        <dbReference type="PIRSR" id="PIRSR603542-2"/>
    </source>
</evidence>
<accession>A0A1A8TNM2</accession>
<dbReference type="PRINTS" id="PR01399">
    <property type="entry name" value="ENTSNTHTASED"/>
</dbReference>
<dbReference type="GO" id="GO:0009239">
    <property type="term" value="P:enterobactin biosynthetic process"/>
    <property type="evidence" value="ECO:0007669"/>
    <property type="project" value="UniProtKB-UniPathway"/>
</dbReference>
<protein>
    <recommendedName>
        <fullName evidence="5">Enterobactin synthase component D</fullName>
    </recommendedName>
    <alternativeName>
        <fullName evidence="8">4'-phosphopantetheinyl transferase EntD</fullName>
    </alternativeName>
    <alternativeName>
        <fullName evidence="9">Enterochelin synthase D</fullName>
    </alternativeName>
</protein>
<comment type="catalytic activity">
    <reaction evidence="11">
        <text>apo-[peptidyl-carrier protein] + CoA = holo-[peptidyl-carrier protein] + adenosine 3',5'-bisphosphate + H(+)</text>
        <dbReference type="Rhea" id="RHEA:46228"/>
        <dbReference type="Rhea" id="RHEA-COMP:11479"/>
        <dbReference type="Rhea" id="RHEA-COMP:11480"/>
        <dbReference type="ChEBI" id="CHEBI:15378"/>
        <dbReference type="ChEBI" id="CHEBI:29999"/>
        <dbReference type="ChEBI" id="CHEBI:57287"/>
        <dbReference type="ChEBI" id="CHEBI:58343"/>
        <dbReference type="ChEBI" id="CHEBI:64479"/>
    </reaction>
</comment>
<feature type="binding site" evidence="13">
    <location>
        <position position="143"/>
    </location>
    <ligand>
        <name>Mg(2+)</name>
        <dbReference type="ChEBI" id="CHEBI:18420"/>
    </ligand>
</feature>
<comment type="function">
    <text evidence="1">Involved in the biosynthesis of the siderophore enterobactin (enterochelin), which is a macrocyclic trimeric lactone of N-(2,3-dihydroxybenzoyl)-serine. The serine trilactone serves as a scaffolding for the three catechol functionalities that provide hexadentate coordination for the tightly ligated iron(2+) atoms. Plays an essential role in the assembly of the enterobactin by catalyzing the transfer of the 4'-phosphopantetheine (Ppant) moiety from coenzyme A to the apo-domains of both EntB (ArCP domain) and EntF (PCP domain) to yield their holo-forms which make them competent for the activation of 2,3-dihydroxybenzoate (DHB) and L-serine, respectively.</text>
</comment>
<evidence type="ECO:0000256" key="8">
    <source>
        <dbReference type="ARBA" id="ARBA00029894"/>
    </source>
</evidence>
<evidence type="ECO:0000256" key="3">
    <source>
        <dbReference type="ARBA" id="ARBA00008342"/>
    </source>
</evidence>
<evidence type="ECO:0000256" key="6">
    <source>
        <dbReference type="ARBA" id="ARBA00022679"/>
    </source>
</evidence>
<dbReference type="InterPro" id="IPR003542">
    <property type="entry name" value="Enbac_synth_compD-like"/>
</dbReference>
<feature type="binding site" evidence="13">
    <location>
        <position position="142"/>
    </location>
    <ligand>
        <name>Mg(2+)</name>
        <dbReference type="ChEBI" id="CHEBI:18420"/>
    </ligand>
</feature>
<comment type="catalytic activity">
    <reaction evidence="10">
        <text>apo-[aryl-carrier protein] + CoA = holo-[aryl-carrier protein] + adenosine 3',5'-bisphosphate + H(+)</text>
        <dbReference type="Rhea" id="RHEA:48404"/>
        <dbReference type="Rhea" id="RHEA-COMP:15903"/>
        <dbReference type="Rhea" id="RHEA-COMP:17557"/>
        <dbReference type="ChEBI" id="CHEBI:15378"/>
        <dbReference type="ChEBI" id="CHEBI:29999"/>
        <dbReference type="ChEBI" id="CHEBI:57287"/>
        <dbReference type="ChEBI" id="CHEBI:58343"/>
        <dbReference type="ChEBI" id="CHEBI:64479"/>
    </reaction>
</comment>
<comment type="subunit">
    <text evidence="4">EntB, EntD, EntE, and EntF form a multienzyme complex called enterobactin synthase.</text>
</comment>
<evidence type="ECO:0000256" key="12">
    <source>
        <dbReference type="PIRSR" id="PIRSR603542-1"/>
    </source>
</evidence>
<name>A0A1A8TNM2_9GAMM</name>
<gene>
    <name evidence="16" type="primary">npt</name>
    <name evidence="16" type="ORF">MSP8886_03182</name>
</gene>
<evidence type="ECO:0000256" key="11">
    <source>
        <dbReference type="ARBA" id="ARBA00049191"/>
    </source>
</evidence>
<feature type="binding site" evidence="12">
    <location>
        <position position="80"/>
    </location>
    <ligand>
        <name>CoA</name>
        <dbReference type="ChEBI" id="CHEBI:57287"/>
    </ligand>
</feature>
<dbReference type="PANTHER" id="PTHR38096:SF1">
    <property type="entry name" value="ENTEROBACTIN SYNTHASE COMPONENT D"/>
    <property type="match status" value="1"/>
</dbReference>
<dbReference type="InterPro" id="IPR041354">
    <property type="entry name" value="4PPT_N"/>
</dbReference>
<feature type="binding site" evidence="12">
    <location>
        <position position="187"/>
    </location>
    <ligand>
        <name>CoA</name>
        <dbReference type="ChEBI" id="CHEBI:57287"/>
    </ligand>
</feature>
<evidence type="ECO:0000256" key="1">
    <source>
        <dbReference type="ARBA" id="ARBA00003937"/>
    </source>
</evidence>
<feature type="binding site" evidence="12">
    <location>
        <position position="72"/>
    </location>
    <ligand>
        <name>CoA</name>
        <dbReference type="ChEBI" id="CHEBI:57287"/>
    </ligand>
</feature>
<feature type="binding site" evidence="12">
    <location>
        <position position="142"/>
    </location>
    <ligand>
        <name>CoA</name>
        <dbReference type="ChEBI" id="CHEBI:57287"/>
    </ligand>
</feature>
<dbReference type="SUPFAM" id="SSF56214">
    <property type="entry name" value="4'-phosphopantetheinyl transferase"/>
    <property type="match status" value="1"/>
</dbReference>
<feature type="domain" description="4'-phosphopantetheinyl transferase" evidence="14">
    <location>
        <begin position="139"/>
        <end position="222"/>
    </location>
</feature>
<evidence type="ECO:0000313" key="16">
    <source>
        <dbReference type="EMBL" id="SBS34833.1"/>
    </source>
</evidence>
<dbReference type="GO" id="GO:0005886">
    <property type="term" value="C:plasma membrane"/>
    <property type="evidence" value="ECO:0007669"/>
    <property type="project" value="TreeGrafter"/>
</dbReference>
<dbReference type="Proteomes" id="UP000092544">
    <property type="component" value="Unassembled WGS sequence"/>
</dbReference>
<keyword evidence="6 16" id="KW-0808">Transferase</keyword>
<feature type="binding site" evidence="12">
    <location>
        <begin position="119"/>
        <end position="120"/>
    </location>
    <ligand>
        <name>CoA</name>
        <dbReference type="ChEBI" id="CHEBI:57287"/>
    </ligand>
</feature>
<evidence type="ECO:0000256" key="2">
    <source>
        <dbReference type="ARBA" id="ARBA00004993"/>
    </source>
</evidence>
<evidence type="ECO:0000256" key="4">
    <source>
        <dbReference type="ARBA" id="ARBA00011503"/>
    </source>
</evidence>
<evidence type="ECO:0000256" key="7">
    <source>
        <dbReference type="ARBA" id="ARBA00023191"/>
    </source>
</evidence>
<keyword evidence="13" id="KW-0460">Magnesium</keyword>
<dbReference type="EMBL" id="FLOB01000008">
    <property type="protein sequence ID" value="SBS34833.1"/>
    <property type="molecule type" value="Genomic_DNA"/>
</dbReference>
<comment type="cofactor">
    <cofactor evidence="13">
        <name>Mg(2+)</name>
        <dbReference type="ChEBI" id="CHEBI:18420"/>
    </cofactor>
</comment>
<comment type="pathway">
    <text evidence="2">Siderophore biosynthesis; enterobactin biosynthesis.</text>
</comment>
<dbReference type="InterPro" id="IPR037143">
    <property type="entry name" value="4-PPantetheinyl_Trfase_dom_sf"/>
</dbReference>
<dbReference type="PANTHER" id="PTHR38096">
    <property type="entry name" value="ENTEROBACTIN SYNTHASE COMPONENT D"/>
    <property type="match status" value="1"/>
</dbReference>
<evidence type="ECO:0000259" key="14">
    <source>
        <dbReference type="Pfam" id="PF01648"/>
    </source>
</evidence>
<dbReference type="UniPathway" id="UPA00017"/>
<feature type="binding site" evidence="13">
    <location>
        <position position="144"/>
    </location>
    <ligand>
        <name>Mg(2+)</name>
        <dbReference type="ChEBI" id="CHEBI:18420"/>
    </ligand>
</feature>
<dbReference type="GO" id="GO:0009366">
    <property type="term" value="C:enterobactin synthetase complex"/>
    <property type="evidence" value="ECO:0007669"/>
    <property type="project" value="InterPro"/>
</dbReference>
<dbReference type="InterPro" id="IPR008278">
    <property type="entry name" value="4-PPantetheinyl_Trfase_dom"/>
</dbReference>
<dbReference type="Pfam" id="PF17837">
    <property type="entry name" value="4PPT_N"/>
    <property type="match status" value="1"/>
</dbReference>
<dbReference type="GO" id="GO:0008897">
    <property type="term" value="F:holo-[acyl-carrier-protein] synthase activity"/>
    <property type="evidence" value="ECO:0007669"/>
    <property type="project" value="InterPro"/>
</dbReference>
<dbReference type="Pfam" id="PF01648">
    <property type="entry name" value="ACPS"/>
    <property type="match status" value="1"/>
</dbReference>
<reference evidence="16 17" key="1">
    <citation type="submission" date="2016-06" db="EMBL/GenBank/DDBJ databases">
        <authorList>
            <person name="Kjaerup R.B."/>
            <person name="Dalgaard T.S."/>
            <person name="Juul-Madsen H.R."/>
        </authorList>
    </citation>
    <scope>NUCLEOTIDE SEQUENCE [LARGE SCALE GENOMIC DNA]</scope>
    <source>
        <strain evidence="16 17">CECT 8886</strain>
    </source>
</reference>
<evidence type="ECO:0000256" key="5">
    <source>
        <dbReference type="ARBA" id="ARBA00019087"/>
    </source>
</evidence>
<organism evidence="16 17">
    <name type="scientific">Marinomonas spartinae</name>
    <dbReference type="NCBI Taxonomy" id="1792290"/>
    <lineage>
        <taxon>Bacteria</taxon>
        <taxon>Pseudomonadati</taxon>
        <taxon>Pseudomonadota</taxon>
        <taxon>Gammaproteobacteria</taxon>
        <taxon>Oceanospirillales</taxon>
        <taxon>Oceanospirillaceae</taxon>
        <taxon>Marinomonas</taxon>
    </lineage>
</organism>
<keyword evidence="7" id="KW-0259">Enterobactin biosynthesis</keyword>
<feature type="domain" description="4'-phosphopantetheinyl transferase N-terminal" evidence="15">
    <location>
        <begin position="65"/>
        <end position="130"/>
    </location>
</feature>